<dbReference type="EMBL" id="CP066775">
    <property type="protein sequence ID" value="QQL49785.1"/>
    <property type="molecule type" value="Genomic_DNA"/>
</dbReference>
<feature type="transmembrane region" description="Helical" evidence="10">
    <location>
        <begin position="359"/>
        <end position="387"/>
    </location>
</feature>
<evidence type="ECO:0000256" key="2">
    <source>
        <dbReference type="ARBA" id="ARBA00004370"/>
    </source>
</evidence>
<evidence type="ECO:0000256" key="10">
    <source>
        <dbReference type="SAM" id="Phobius"/>
    </source>
</evidence>
<feature type="transmembrane region" description="Helical" evidence="10">
    <location>
        <begin position="237"/>
        <end position="257"/>
    </location>
</feature>
<evidence type="ECO:0000256" key="4">
    <source>
        <dbReference type="ARBA" id="ARBA00022553"/>
    </source>
</evidence>
<keyword evidence="10" id="KW-0812">Transmembrane</keyword>
<dbReference type="InterPro" id="IPR003661">
    <property type="entry name" value="HisK_dim/P_dom"/>
</dbReference>
<keyword evidence="5" id="KW-0808">Transferase</keyword>
<evidence type="ECO:0000313" key="12">
    <source>
        <dbReference type="Proteomes" id="UP000429232"/>
    </source>
</evidence>
<feature type="transmembrane region" description="Helical" evidence="10">
    <location>
        <begin position="319"/>
        <end position="339"/>
    </location>
</feature>
<keyword evidence="8" id="KW-0067">ATP-binding</keyword>
<evidence type="ECO:0000256" key="5">
    <source>
        <dbReference type="ARBA" id="ARBA00022679"/>
    </source>
</evidence>
<feature type="transmembrane region" description="Helical" evidence="10">
    <location>
        <begin position="277"/>
        <end position="299"/>
    </location>
</feature>
<evidence type="ECO:0000256" key="9">
    <source>
        <dbReference type="ARBA" id="ARBA00023012"/>
    </source>
</evidence>
<dbReference type="InterPro" id="IPR003660">
    <property type="entry name" value="HAMP_dom"/>
</dbReference>
<keyword evidence="12" id="KW-1185">Reference proteome</keyword>
<dbReference type="RefSeq" id="WP_157525065.1">
    <property type="nucleotide sequence ID" value="NZ_CP066775.1"/>
</dbReference>
<keyword evidence="10" id="KW-1133">Transmembrane helix</keyword>
<keyword evidence="7" id="KW-0418">Kinase</keyword>
<feature type="transmembrane region" description="Helical" evidence="10">
    <location>
        <begin position="940"/>
        <end position="960"/>
    </location>
</feature>
<evidence type="ECO:0000313" key="11">
    <source>
        <dbReference type="EMBL" id="QQL49785.1"/>
    </source>
</evidence>
<feature type="transmembrane region" description="Helical" evidence="10">
    <location>
        <begin position="399"/>
        <end position="432"/>
    </location>
</feature>
<feature type="transmembrane region" description="Helical" evidence="10">
    <location>
        <begin position="438"/>
        <end position="461"/>
    </location>
</feature>
<dbReference type="GO" id="GO:0000155">
    <property type="term" value="F:phosphorelay sensor kinase activity"/>
    <property type="evidence" value="ECO:0007669"/>
    <property type="project" value="InterPro"/>
</dbReference>
<keyword evidence="10" id="KW-0472">Membrane</keyword>
<dbReference type="AlphaFoldDB" id="A0A6I4INF1"/>
<dbReference type="PANTHER" id="PTHR43065:SF46">
    <property type="entry name" value="C4-DICARBOXYLATE TRANSPORT SENSOR PROTEIN DCTB"/>
    <property type="match status" value="1"/>
</dbReference>
<dbReference type="InterPro" id="IPR003594">
    <property type="entry name" value="HATPase_dom"/>
</dbReference>
<organism evidence="11 12">
    <name type="scientific">Mucilaginibacter ginkgonis</name>
    <dbReference type="NCBI Taxonomy" id="2682091"/>
    <lineage>
        <taxon>Bacteria</taxon>
        <taxon>Pseudomonadati</taxon>
        <taxon>Bacteroidota</taxon>
        <taxon>Sphingobacteriia</taxon>
        <taxon>Sphingobacteriales</taxon>
        <taxon>Sphingobacteriaceae</taxon>
        <taxon>Mucilaginibacter</taxon>
    </lineage>
</organism>
<dbReference type="InterPro" id="IPR036097">
    <property type="entry name" value="HisK_dim/P_sf"/>
</dbReference>
<dbReference type="CDD" id="cd00075">
    <property type="entry name" value="HATPase"/>
    <property type="match status" value="1"/>
</dbReference>
<dbReference type="Gene3D" id="1.10.287.130">
    <property type="match status" value="1"/>
</dbReference>
<proteinExistence type="predicted"/>
<evidence type="ECO:0000256" key="7">
    <source>
        <dbReference type="ARBA" id="ARBA00022777"/>
    </source>
</evidence>
<accession>A0A6I4INF1</accession>
<dbReference type="EC" id="2.7.13.3" evidence="3"/>
<evidence type="ECO:0000256" key="1">
    <source>
        <dbReference type="ARBA" id="ARBA00000085"/>
    </source>
</evidence>
<gene>
    <name evidence="11" type="ORF">GO620_016700</name>
</gene>
<evidence type="ECO:0000256" key="6">
    <source>
        <dbReference type="ARBA" id="ARBA00022741"/>
    </source>
</evidence>
<comment type="catalytic activity">
    <reaction evidence="1">
        <text>ATP + protein L-histidine = ADP + protein N-phospho-L-histidine.</text>
        <dbReference type="EC" id="2.7.13.3"/>
    </reaction>
</comment>
<dbReference type="Gene3D" id="6.10.340.10">
    <property type="match status" value="1"/>
</dbReference>
<sequence>MTAAAKIRLMLAIVSASLLITAIVVQKAYTPKSNLTQTAQSVEKALNAKEAIVDDILISKEKYEKLKTLNSNENDAIETIDNLTTKERIWVNTQLNGKLVFWSGVKILPSTAFPVKEGRSFIKRPNGYFEAIRKTEGNFSVTFFIPVKSGYQIHNRYLGSKFDQSLGYESNLELADFTDKAVYNVHSIDHKYLFSVKLIPQQVNQSFYLFISILWLVNFVVLCTLANLFCRYVAGKYNIAVSITLLAAFIVVLRFINLYFNLPGYVMQFSIFNRSDYFGGLLFPSLGDFCINLLLFCWLCGHIYSYRYRLTQNLRSKSILIVALCAVLFFGLAAIYTQLFQDLVLQSNINFDVNNVLNLSAFGFTGLLMVCIGFLTFYFLGEVGLVICMRVDKPVLQKIIILVLAVTAFTVAASLHGRLTLLYVLAGLIIAMRARSVWHYGGGFNSASFISLIVLGAFIASGQLSDFQTQREHNYRKILAKKLQAGDDANADYIFKKIEHEIIADPYLIKYFSDSSRNTDYLRMHFKKNYFDGYLSKYDIKIYEFDKQGKAINGDKSYVLDNFKDLVLYSSFKVSSFFYRENDSFGFQSYFALLPITRNGENLGTFVVALRSKPLQFANAFPELLVDGQLNLKNDYSGYSYAYYSDDRLVSQSGNYIYSLVNKEFNGKPHQFLFKNSALSKSDLFNPLTYYNHLVYKPSARKLIVISKQELPIVYGITSLTFFFLLLLLFNGLVILSRWLWVHIKLVHLVGSDIVWQPSVNLGHILYRTRIQFSMIVAVVMTLLLVGIITYLSLTAQYKEQQDHNISERIGHISSAFETHIDNEADPLRQETQVSFNTFADSYATDLTLFNRDGNLLFTTQPKLYSAGLIMPTMNGRAFIFLNKLQKSEFINQEQIGELKYKAGYAPIRNNKNETIAYLQLPFFSNEADYKQRVGALLNAMINIYALMFIAIGILAILIARQITAPLSFIQQKLTKIIYGRKNEPIVWRRDDEIGALVQEYNSMISALEASANKLAQSERESAWREMAKQVAHEIKNPLTPLKLGLQLLDKSWRDKDPKFDTKFERFSKSFVEQIESLSNIASEFSAFAKMPDTRLERLDLIELLNQAVIIFKHMDNLVINYKISHPGFFVMADRDQLLRCFNNLLKNAIEAMPPDHAGVIDINYEVIAGNIIITIKDNGNGIPENVRVKIFEPNFTTKSSGTGLGLAFVKNSIENAGGRVWFDTTIGVGTAFYLQLPEAPVDNASPVS</sequence>
<dbReference type="InterPro" id="IPR004358">
    <property type="entry name" value="Sig_transdc_His_kin-like_C"/>
</dbReference>
<dbReference type="PROSITE" id="PS50885">
    <property type="entry name" value="HAMP"/>
    <property type="match status" value="1"/>
</dbReference>
<dbReference type="SMART" id="SM00388">
    <property type="entry name" value="HisKA"/>
    <property type="match status" value="1"/>
</dbReference>
<reference evidence="11 12" key="1">
    <citation type="submission" date="2020-12" db="EMBL/GenBank/DDBJ databases">
        <title>HMF7856_wgs.fasta genome submission.</title>
        <authorList>
            <person name="Kang H."/>
            <person name="Kim H."/>
            <person name="Joh K."/>
        </authorList>
    </citation>
    <scope>NUCLEOTIDE SEQUENCE [LARGE SCALE GENOMIC DNA]</scope>
    <source>
        <strain evidence="11 12">HMF7856</strain>
    </source>
</reference>
<dbReference type="PANTHER" id="PTHR43065">
    <property type="entry name" value="SENSOR HISTIDINE KINASE"/>
    <property type="match status" value="1"/>
</dbReference>
<dbReference type="Gene3D" id="3.30.565.10">
    <property type="entry name" value="Histidine kinase-like ATPase, C-terminal domain"/>
    <property type="match status" value="1"/>
</dbReference>
<dbReference type="SUPFAM" id="SSF47384">
    <property type="entry name" value="Homodimeric domain of signal transducing histidine kinase"/>
    <property type="match status" value="1"/>
</dbReference>
<dbReference type="PROSITE" id="PS50109">
    <property type="entry name" value="HIS_KIN"/>
    <property type="match status" value="1"/>
</dbReference>
<dbReference type="SUPFAM" id="SSF55874">
    <property type="entry name" value="ATPase domain of HSP90 chaperone/DNA topoisomerase II/histidine kinase"/>
    <property type="match status" value="1"/>
</dbReference>
<dbReference type="Proteomes" id="UP000429232">
    <property type="component" value="Chromosome"/>
</dbReference>
<keyword evidence="6" id="KW-0547">Nucleotide-binding</keyword>
<keyword evidence="4" id="KW-0597">Phosphoprotein</keyword>
<feature type="transmembrane region" description="Helical" evidence="10">
    <location>
        <begin position="207"/>
        <end position="230"/>
    </location>
</feature>
<comment type="subcellular location">
    <subcellularLocation>
        <location evidence="2">Membrane</location>
    </subcellularLocation>
</comment>
<keyword evidence="9" id="KW-0902">Two-component regulatory system</keyword>
<dbReference type="CDD" id="cd00082">
    <property type="entry name" value="HisKA"/>
    <property type="match status" value="1"/>
</dbReference>
<dbReference type="InterPro" id="IPR036890">
    <property type="entry name" value="HATPase_C_sf"/>
</dbReference>
<dbReference type="GO" id="GO:0016020">
    <property type="term" value="C:membrane"/>
    <property type="evidence" value="ECO:0007669"/>
    <property type="project" value="UniProtKB-SubCell"/>
</dbReference>
<dbReference type="Pfam" id="PF02518">
    <property type="entry name" value="HATPase_c"/>
    <property type="match status" value="1"/>
</dbReference>
<dbReference type="SMART" id="SM00387">
    <property type="entry name" value="HATPase_c"/>
    <property type="match status" value="1"/>
</dbReference>
<dbReference type="GO" id="GO:0005524">
    <property type="term" value="F:ATP binding"/>
    <property type="evidence" value="ECO:0007669"/>
    <property type="project" value="UniProtKB-KW"/>
</dbReference>
<protein>
    <recommendedName>
        <fullName evidence="3">histidine kinase</fullName>
        <ecNumber evidence="3">2.7.13.3</ecNumber>
    </recommendedName>
</protein>
<feature type="transmembrane region" description="Helical" evidence="10">
    <location>
        <begin position="771"/>
        <end position="794"/>
    </location>
</feature>
<evidence type="ECO:0000256" key="8">
    <source>
        <dbReference type="ARBA" id="ARBA00022840"/>
    </source>
</evidence>
<dbReference type="SUPFAM" id="SSF158472">
    <property type="entry name" value="HAMP domain-like"/>
    <property type="match status" value="1"/>
</dbReference>
<dbReference type="InterPro" id="IPR005467">
    <property type="entry name" value="His_kinase_dom"/>
</dbReference>
<dbReference type="PRINTS" id="PR00344">
    <property type="entry name" value="BCTRLSENSOR"/>
</dbReference>
<name>A0A6I4INF1_9SPHI</name>
<dbReference type="KEGG" id="mgik:GO620_016700"/>
<dbReference type="Pfam" id="PF00512">
    <property type="entry name" value="HisKA"/>
    <property type="match status" value="1"/>
</dbReference>
<evidence type="ECO:0000256" key="3">
    <source>
        <dbReference type="ARBA" id="ARBA00012438"/>
    </source>
</evidence>
<feature type="transmembrane region" description="Helical" evidence="10">
    <location>
        <begin position="711"/>
        <end position="736"/>
    </location>
</feature>